<keyword evidence="2" id="KW-1133">Transmembrane helix</keyword>
<feature type="transmembrane region" description="Helical" evidence="2">
    <location>
        <begin position="117"/>
        <end position="138"/>
    </location>
</feature>
<dbReference type="SUPFAM" id="SSF47413">
    <property type="entry name" value="lambda repressor-like DNA-binding domains"/>
    <property type="match status" value="1"/>
</dbReference>
<accession>A0A1U6IHI7</accession>
<evidence type="ECO:0000259" key="3">
    <source>
        <dbReference type="SMART" id="SM00530"/>
    </source>
</evidence>
<dbReference type="Proteomes" id="UP000190989">
    <property type="component" value="Unassembled WGS sequence"/>
</dbReference>
<dbReference type="InterPro" id="IPR001387">
    <property type="entry name" value="Cro/C1-type_HTH"/>
</dbReference>
<evidence type="ECO:0000256" key="1">
    <source>
        <dbReference type="SAM" id="MobiDB-lite"/>
    </source>
</evidence>
<reference evidence="5" key="1">
    <citation type="submission" date="2017-02" db="EMBL/GenBank/DDBJ databases">
        <authorList>
            <person name="Varghese N."/>
            <person name="Submissions S."/>
        </authorList>
    </citation>
    <scope>NUCLEOTIDE SEQUENCE [LARGE SCALE GENOMIC DNA]</scope>
    <source>
        <strain evidence="5">SM117</strain>
    </source>
</reference>
<dbReference type="PANTHER" id="PTHR34475">
    <property type="match status" value="1"/>
</dbReference>
<feature type="compositionally biased region" description="Low complexity" evidence="1">
    <location>
        <begin position="314"/>
        <end position="327"/>
    </location>
</feature>
<evidence type="ECO:0000313" key="4">
    <source>
        <dbReference type="EMBL" id="SLK07459.1"/>
    </source>
</evidence>
<dbReference type="Pfam" id="PF13464">
    <property type="entry name" value="RodZ_C"/>
    <property type="match status" value="1"/>
</dbReference>
<dbReference type="CDD" id="cd00093">
    <property type="entry name" value="HTH_XRE"/>
    <property type="match status" value="1"/>
</dbReference>
<dbReference type="InterPro" id="IPR050400">
    <property type="entry name" value="Bact_Cytoskel_RodZ"/>
</dbReference>
<dbReference type="SMART" id="SM00530">
    <property type="entry name" value="HTH_XRE"/>
    <property type="match status" value="1"/>
</dbReference>
<sequence>MEDVESNGAAVSPTTAGNRLRKAREAAGLTRADIATQTKIAERHLIAIEEDRFNDLAARTYAVGFSRAYARALGISESEIADQVREQLHGEDHLRSELVEPSFEPGDPARVPPVRMAWIAAGGVVVVVGLLLAFWGSFLSPEGTLPDLIADKPVATASKAPAPRPTAAPGAVAANRGPVVMTATADKVWVKVTDADGKQLLQKEMALGESWTVPQDANGPELRTARPDALQLTVGGQAVPEIADKPTLVSGVSLAAADILARGAGGGNAPAPQAAPAAAPSPRTIVTPTRAPVPSAMADRPGTLPTPSPTPVTASRSSAPLASPRPAGTRPTATASATVRPKPSVAAATTVPQSKPTAAATPLPTPSPTPSSRPSDQVVSTVSE</sequence>
<evidence type="ECO:0000313" key="5">
    <source>
        <dbReference type="Proteomes" id="UP000190989"/>
    </source>
</evidence>
<dbReference type="AlphaFoldDB" id="A0A1U6IHI7"/>
<evidence type="ECO:0000256" key="2">
    <source>
        <dbReference type="SAM" id="Phobius"/>
    </source>
</evidence>
<keyword evidence="5" id="KW-1185">Reference proteome</keyword>
<dbReference type="RefSeq" id="WP_079731329.1">
    <property type="nucleotide sequence ID" value="NZ_FVZE01000006.1"/>
</dbReference>
<dbReference type="Pfam" id="PF13413">
    <property type="entry name" value="HTH_25"/>
    <property type="match status" value="1"/>
</dbReference>
<dbReference type="GO" id="GO:0003677">
    <property type="term" value="F:DNA binding"/>
    <property type="evidence" value="ECO:0007669"/>
    <property type="project" value="InterPro"/>
</dbReference>
<dbReference type="STRING" id="428990.SAMN06295987_106246"/>
<protein>
    <submittedName>
        <fullName evidence="4">Protein RodZ, contains Xre-like HTH and DUF4115 domains</fullName>
    </submittedName>
</protein>
<dbReference type="InterPro" id="IPR010982">
    <property type="entry name" value="Lambda_DNA-bd_dom_sf"/>
</dbReference>
<keyword evidence="2" id="KW-0812">Transmembrane</keyword>
<dbReference type="PANTHER" id="PTHR34475:SF1">
    <property type="entry name" value="CYTOSKELETON PROTEIN RODZ"/>
    <property type="match status" value="1"/>
</dbReference>
<gene>
    <name evidence="4" type="ORF">SAMN06295987_106246</name>
</gene>
<dbReference type="EMBL" id="FVZE01000006">
    <property type="protein sequence ID" value="SLK07459.1"/>
    <property type="molecule type" value="Genomic_DNA"/>
</dbReference>
<feature type="compositionally biased region" description="Low complexity" evidence="1">
    <location>
        <begin position="269"/>
        <end position="280"/>
    </location>
</feature>
<feature type="region of interest" description="Disordered" evidence="1">
    <location>
        <begin position="1"/>
        <end position="21"/>
    </location>
</feature>
<dbReference type="Gene3D" id="1.10.260.40">
    <property type="entry name" value="lambda repressor-like DNA-binding domains"/>
    <property type="match status" value="1"/>
</dbReference>
<feature type="domain" description="HTH cro/C1-type" evidence="3">
    <location>
        <begin position="19"/>
        <end position="80"/>
    </location>
</feature>
<name>A0A1U6IHI7_9SPHN</name>
<proteinExistence type="predicted"/>
<feature type="region of interest" description="Disordered" evidence="1">
    <location>
        <begin position="265"/>
        <end position="384"/>
    </location>
</feature>
<keyword evidence="2" id="KW-0472">Membrane</keyword>
<organism evidence="4 5">
    <name type="scientific">Novosphingobium mathurense</name>
    <dbReference type="NCBI Taxonomy" id="428990"/>
    <lineage>
        <taxon>Bacteria</taxon>
        <taxon>Pseudomonadati</taxon>
        <taxon>Pseudomonadota</taxon>
        <taxon>Alphaproteobacteria</taxon>
        <taxon>Sphingomonadales</taxon>
        <taxon>Sphingomonadaceae</taxon>
        <taxon>Novosphingobium</taxon>
    </lineage>
</organism>
<dbReference type="InterPro" id="IPR025194">
    <property type="entry name" value="RodZ-like_C"/>
</dbReference>